<dbReference type="EMBL" id="JAZAQF010000069">
    <property type="protein sequence ID" value="MFG3818222.1"/>
    <property type="molecule type" value="Genomic_DNA"/>
</dbReference>
<gene>
    <name evidence="1" type="ORF">VPK24_11295</name>
</gene>
<evidence type="ECO:0000313" key="2">
    <source>
        <dbReference type="Proteomes" id="UP001604335"/>
    </source>
</evidence>
<reference evidence="2" key="1">
    <citation type="journal article" date="2024" name="Algal Res.">
        <title>Biochemical, toxicological and genomic investigation of a high-biomass producing Limnothrix strain isolated from Italian shallow drinking water reservoir.</title>
        <authorList>
            <person name="Simonazzi M."/>
            <person name="Shishido T.K."/>
            <person name="Delbaje E."/>
            <person name="Wahlsten M."/>
            <person name="Fewer D.P."/>
            <person name="Sivonen K."/>
            <person name="Pezzolesi L."/>
            <person name="Pistocchi R."/>
        </authorList>
    </citation>
    <scope>NUCLEOTIDE SEQUENCE [LARGE SCALE GENOMIC DNA]</scope>
    <source>
        <strain evidence="2">LRLZ20PSL1</strain>
    </source>
</reference>
<dbReference type="RefSeq" id="WP_393013361.1">
    <property type="nucleotide sequence ID" value="NZ_JAZAQF010000069.1"/>
</dbReference>
<keyword evidence="2" id="KW-1185">Reference proteome</keyword>
<sequence length="470" mass="53621">MSISKLLVSVLLNEVKSGLELEQVEIPLIQDNHVQWLVLYFDDQKASQVEYATQKLITSLLKLMEEGGVIGGSDSDTVLCLDRDLGLESVSKDVFINDSSKYVVPSFILQLISNHSHDQEKSRSPYIFISRPKDLNVVDLDKIEMDLRNCTWLGSCALPSSLLHRKITIKLGANQRSIVPKQRSVLSYCETKNSLYTIYRYENDLKSSNLCLIINIYQRNQGTRTEEVAFGELLQSLSIASNYHGISGSIELVVDAFCQKFNSIDLKQDFLQLISDSSNPISLVLKKLVMKKINEQREKSIQKIESRKQKLQQKPRISITTEIGNFDLGLVPTNEQETIILAARAEPYIQRILGDFKILDHTSNSGIDSLIKIRKSLESPTLDMAVTEFEYRLDNFFKHDHPVMQVEFIICWTLGGYSSNGCFEIPHSKVRRKIIQFEISDFDSWIKILNFSNHIIYVLPLEKLPGLMIH</sequence>
<dbReference type="Proteomes" id="UP001604335">
    <property type="component" value="Unassembled WGS sequence"/>
</dbReference>
<proteinExistence type="predicted"/>
<organism evidence="1 2">
    <name type="scientific">Limnothrix redekei LRLZ20PSL1</name>
    <dbReference type="NCBI Taxonomy" id="3112953"/>
    <lineage>
        <taxon>Bacteria</taxon>
        <taxon>Bacillati</taxon>
        <taxon>Cyanobacteriota</taxon>
        <taxon>Cyanophyceae</taxon>
        <taxon>Pseudanabaenales</taxon>
        <taxon>Pseudanabaenaceae</taxon>
        <taxon>Limnothrix</taxon>
    </lineage>
</organism>
<name>A0ABW7CBD5_9CYAN</name>
<comment type="caution">
    <text evidence="1">The sequence shown here is derived from an EMBL/GenBank/DDBJ whole genome shotgun (WGS) entry which is preliminary data.</text>
</comment>
<accession>A0ABW7CBD5</accession>
<evidence type="ECO:0000313" key="1">
    <source>
        <dbReference type="EMBL" id="MFG3818222.1"/>
    </source>
</evidence>
<protein>
    <submittedName>
        <fullName evidence="1">Uncharacterized protein</fullName>
    </submittedName>
</protein>